<reference evidence="3" key="3">
    <citation type="submission" date="2025-09" db="UniProtKB">
        <authorList>
            <consortium name="Ensembl"/>
        </authorList>
    </citation>
    <scope>IDENTIFICATION</scope>
</reference>
<feature type="region of interest" description="Disordered" evidence="1">
    <location>
        <begin position="355"/>
        <end position="418"/>
    </location>
</feature>
<feature type="domain" description="Ribosome biogenesis protein BMS1/TSR1 C-terminal" evidence="2">
    <location>
        <begin position="1"/>
        <end position="240"/>
    </location>
</feature>
<accession>A0A2I3SMI5</accession>
<sequence>MQKQAQLNRAEFEDQDDEARVQYEGFRPGMYVRVEIENVPCEFVQNFDPHYPIILGGLGNSEGNVGYVQMRLKKHRWYKKILKSRDPIIFSVGWRRFQTIPLYYIEDHNGRQRLLKYTPQHMHCGAAFWGPITPQGTGFLAIQSVSGIMKYILGVGYYLKITQLIQSKFPFAFNLPTSFSGMFNSALEVAKFEGAVIRTVSGIRGQIKKALRAPEGAFRASFEDKLLMSDIVFMRTWYPVSIPAFYNPVTSLLKPVGEKDTWSGMRTTGQLRLAHGVRLKANKDSLYKPILRQKKHFNSLHIPKALQKALPFKNKPKTQAKAGKVPKDRRRPAVIREPHERKILALLDALSTVHSQKMKKAKEQRHLHNKEHFRAKQKEEEEKLKRQKDLRKKLFRIQGQKERRNQKSSLKGAEGQLQ</sequence>
<feature type="region of interest" description="Disordered" evidence="1">
    <location>
        <begin position="314"/>
        <end position="338"/>
    </location>
</feature>
<protein>
    <submittedName>
        <fullName evidence="3">BMS1 ribosome biosis factor</fullName>
    </submittedName>
</protein>
<dbReference type="InterPro" id="IPR039761">
    <property type="entry name" value="Bms1/Tsr1"/>
</dbReference>
<reference evidence="3 4" key="1">
    <citation type="journal article" date="2005" name="Nature">
        <title>Initial sequence of the chimpanzee genome and comparison with the human genome.</title>
        <authorList>
            <consortium name="Chimpanzee sequencing and analysis consortium"/>
        </authorList>
    </citation>
    <scope>NUCLEOTIDE SEQUENCE [LARGE SCALE GENOMIC DNA]</scope>
</reference>
<dbReference type="Proteomes" id="UP000002277">
    <property type="component" value="Chromosome 10"/>
</dbReference>
<feature type="compositionally biased region" description="Basic and acidic residues" evidence="1">
    <location>
        <begin position="364"/>
        <end position="384"/>
    </location>
</feature>
<dbReference type="PANTHER" id="PTHR12858">
    <property type="entry name" value="RIBOSOME BIOGENESIS PROTEIN"/>
    <property type="match status" value="1"/>
</dbReference>
<dbReference type="GO" id="GO:0042254">
    <property type="term" value="P:ribosome biogenesis"/>
    <property type="evidence" value="ECO:0007669"/>
    <property type="project" value="InterPro"/>
</dbReference>
<dbReference type="AlphaFoldDB" id="A0A2I3SMI5"/>
<dbReference type="GeneTree" id="ENSGT00940000153195"/>
<dbReference type="SMART" id="SM01362">
    <property type="entry name" value="DUF663"/>
    <property type="match status" value="1"/>
</dbReference>
<proteinExistence type="predicted"/>
<evidence type="ECO:0000256" key="1">
    <source>
        <dbReference type="SAM" id="MobiDB-lite"/>
    </source>
</evidence>
<organism evidence="3 4">
    <name type="scientific">Pan troglodytes</name>
    <name type="common">Chimpanzee</name>
    <dbReference type="NCBI Taxonomy" id="9598"/>
    <lineage>
        <taxon>Eukaryota</taxon>
        <taxon>Metazoa</taxon>
        <taxon>Chordata</taxon>
        <taxon>Craniata</taxon>
        <taxon>Vertebrata</taxon>
        <taxon>Euteleostomi</taxon>
        <taxon>Mammalia</taxon>
        <taxon>Eutheria</taxon>
        <taxon>Euarchontoglires</taxon>
        <taxon>Primates</taxon>
        <taxon>Haplorrhini</taxon>
        <taxon>Catarrhini</taxon>
        <taxon>Hominidae</taxon>
        <taxon>Pan</taxon>
    </lineage>
</organism>
<keyword evidence="4" id="KW-1185">Reference proteome</keyword>
<dbReference type="Bgee" id="ENSPTRG00000002441">
    <property type="expression patterns" value="Expressed in fibroblast and 21 other cell types or tissues"/>
</dbReference>
<evidence type="ECO:0000313" key="3">
    <source>
        <dbReference type="Ensembl" id="ENSPTRP00000078249.1"/>
    </source>
</evidence>
<dbReference type="EMBL" id="AACZ04049697">
    <property type="status" value="NOT_ANNOTATED_CDS"/>
    <property type="molecule type" value="Genomic_DNA"/>
</dbReference>
<reference evidence="3" key="2">
    <citation type="submission" date="2025-08" db="UniProtKB">
        <authorList>
            <consortium name="Ensembl"/>
        </authorList>
    </citation>
    <scope>IDENTIFICATION</scope>
</reference>
<dbReference type="VGNC" id="VGNC:3816">
    <property type="gene designation" value="BMS1"/>
</dbReference>
<dbReference type="EMBL" id="AACZ04049698">
    <property type="status" value="NOT_ANNOTATED_CDS"/>
    <property type="molecule type" value="Genomic_DNA"/>
</dbReference>
<dbReference type="PANTHER" id="PTHR12858:SF2">
    <property type="entry name" value="RIBOSOME BIOGENESIS PROTEIN BMS1 HOMOLOG"/>
    <property type="match status" value="1"/>
</dbReference>
<evidence type="ECO:0000259" key="2">
    <source>
        <dbReference type="SMART" id="SM01362"/>
    </source>
</evidence>
<dbReference type="Ensembl" id="ENSPTRT00000095356.1">
    <property type="protein sequence ID" value="ENSPTRP00000078249.1"/>
    <property type="gene ID" value="ENSPTRG00000002441.5"/>
</dbReference>
<gene>
    <name evidence="3 5" type="primary">BMS1</name>
</gene>
<dbReference type="Pfam" id="PF04950">
    <property type="entry name" value="RIBIOP_C"/>
    <property type="match status" value="1"/>
</dbReference>
<evidence type="ECO:0000313" key="5">
    <source>
        <dbReference type="VGNC" id="VGNC:3816"/>
    </source>
</evidence>
<dbReference type="InterPro" id="IPR007034">
    <property type="entry name" value="BMS1_TSR1_C"/>
</dbReference>
<name>A0A2I3SMI5_PANTR</name>
<feature type="compositionally biased region" description="Basic residues" evidence="1">
    <location>
        <begin position="385"/>
        <end position="395"/>
    </location>
</feature>
<evidence type="ECO:0000313" key="4">
    <source>
        <dbReference type="Proteomes" id="UP000002277"/>
    </source>
</evidence>